<dbReference type="InterPro" id="IPR001841">
    <property type="entry name" value="Znf_RING"/>
</dbReference>
<gene>
    <name evidence="18" type="ORF">SUZIE_123335</name>
</gene>
<dbReference type="Gene3D" id="1.10.1170.10">
    <property type="entry name" value="Inhibitor Of Apoptosis Protein (2mihbC-IAP-1), Chain A"/>
    <property type="match status" value="1"/>
</dbReference>
<dbReference type="EC" id="2.3.2.27" evidence="4"/>
<dbReference type="InterPro" id="IPR013083">
    <property type="entry name" value="Znf_RING/FYVE/PHD"/>
</dbReference>
<evidence type="ECO:0000259" key="17">
    <source>
        <dbReference type="PROSITE" id="PS50089"/>
    </source>
</evidence>
<dbReference type="InterPro" id="IPR050784">
    <property type="entry name" value="IAP"/>
</dbReference>
<dbReference type="GO" id="GO:0043027">
    <property type="term" value="F:cysteine-type endopeptidase inhibitor activity involved in apoptotic process"/>
    <property type="evidence" value="ECO:0007669"/>
    <property type="project" value="TreeGrafter"/>
</dbReference>
<evidence type="ECO:0000256" key="11">
    <source>
        <dbReference type="ARBA" id="ARBA00022771"/>
    </source>
</evidence>
<evidence type="ECO:0000256" key="13">
    <source>
        <dbReference type="ARBA" id="ARBA00022833"/>
    </source>
</evidence>
<dbReference type="GO" id="GO:0005737">
    <property type="term" value="C:cytoplasm"/>
    <property type="evidence" value="ECO:0007669"/>
    <property type="project" value="UniProtKB-SubCell"/>
</dbReference>
<dbReference type="CDD" id="cd16713">
    <property type="entry name" value="RING-HC_BIRC2_3_7"/>
    <property type="match status" value="1"/>
</dbReference>
<keyword evidence="9" id="KW-0789">Thiol protease inhibitor</keyword>
<dbReference type="Pfam" id="PF00653">
    <property type="entry name" value="BIR"/>
    <property type="match status" value="1"/>
</dbReference>
<dbReference type="SMART" id="SM00184">
    <property type="entry name" value="RING"/>
    <property type="match status" value="1"/>
</dbReference>
<evidence type="ECO:0000256" key="8">
    <source>
        <dbReference type="ARBA" id="ARBA00022703"/>
    </source>
</evidence>
<dbReference type="InterPro" id="IPR017907">
    <property type="entry name" value="Znf_RING_CS"/>
</dbReference>
<keyword evidence="12" id="KW-0833">Ubl conjugation pathway</keyword>
<dbReference type="SUPFAM" id="SSF57924">
    <property type="entry name" value="Inhibitor of apoptosis (IAP) repeat"/>
    <property type="match status" value="2"/>
</dbReference>
<dbReference type="GO" id="GO:0031398">
    <property type="term" value="P:positive regulation of protein ubiquitination"/>
    <property type="evidence" value="ECO:0007669"/>
    <property type="project" value="TreeGrafter"/>
</dbReference>
<feature type="domain" description="RING-type" evidence="17">
    <location>
        <begin position="279"/>
        <end position="313"/>
    </location>
</feature>
<dbReference type="Pfam" id="PF13920">
    <property type="entry name" value="zf-C3HC4_3"/>
    <property type="match status" value="1"/>
</dbReference>
<dbReference type="PROSITE" id="PS50089">
    <property type="entry name" value="ZF_RING_2"/>
    <property type="match status" value="1"/>
</dbReference>
<evidence type="ECO:0000256" key="12">
    <source>
        <dbReference type="ARBA" id="ARBA00022786"/>
    </source>
</evidence>
<organism evidence="18 19">
    <name type="scientific">Sciurus carolinensis</name>
    <name type="common">Eastern gray squirrel</name>
    <dbReference type="NCBI Taxonomy" id="30640"/>
    <lineage>
        <taxon>Eukaryota</taxon>
        <taxon>Metazoa</taxon>
        <taxon>Chordata</taxon>
        <taxon>Craniata</taxon>
        <taxon>Vertebrata</taxon>
        <taxon>Euteleostomi</taxon>
        <taxon>Mammalia</taxon>
        <taxon>Eutheria</taxon>
        <taxon>Euarchontoglires</taxon>
        <taxon>Glires</taxon>
        <taxon>Rodentia</taxon>
        <taxon>Sciuromorpha</taxon>
        <taxon>Sciuridae</taxon>
        <taxon>Sciurinae</taxon>
        <taxon>Sciurini</taxon>
        <taxon>Sciurus</taxon>
    </lineage>
</organism>
<evidence type="ECO:0000256" key="10">
    <source>
        <dbReference type="ARBA" id="ARBA00022723"/>
    </source>
</evidence>
<evidence type="ECO:0000256" key="15">
    <source>
        <dbReference type="PROSITE-ProRule" id="PRU00175"/>
    </source>
</evidence>
<dbReference type="GO" id="GO:0006915">
    <property type="term" value="P:apoptotic process"/>
    <property type="evidence" value="ECO:0007669"/>
    <property type="project" value="UniProtKB-KW"/>
</dbReference>
<dbReference type="GO" id="GO:0061630">
    <property type="term" value="F:ubiquitin protein ligase activity"/>
    <property type="evidence" value="ECO:0007669"/>
    <property type="project" value="UniProtKB-EC"/>
</dbReference>
<keyword evidence="6" id="KW-0808">Transferase</keyword>
<dbReference type="GO" id="GO:0043066">
    <property type="term" value="P:negative regulation of apoptotic process"/>
    <property type="evidence" value="ECO:0007669"/>
    <property type="project" value="TreeGrafter"/>
</dbReference>
<comment type="caution">
    <text evidence="18">The sequence shown here is derived from an EMBL/GenBank/DDBJ whole genome shotgun (WGS) entry which is preliminary data.</text>
</comment>
<sequence length="325" mass="35837">LGKAGALSMGPKGRAKCSCCGPEQGPWAASHDPRWEHHRLRCLCGCVLGQDHVDGQILGQLRPLTEEEEAGEAGATLPMGPVFPGMVSEELRLASFYDWPSTAGVQPEALAAAGFFHTGQQDKVRCFFCYGGLQSWERGDDPWTEHAKWFPRCQFLLQSKGRGFVRSVQEAYSPLFGSWDQWEEPEDAAPTAPSDARGGQEWSERSQYPDVSASMSSSQLVADLLQEEYGDQAARARAPVHGAPELLTYRGEVQPEGTREPGAEDLQEQLRRLQEERRCKVCLDRATSIVFVPCGHLVCAECAPSLQLCPICRAAIRSRVRTFLS</sequence>
<evidence type="ECO:0000256" key="1">
    <source>
        <dbReference type="ARBA" id="ARBA00000900"/>
    </source>
</evidence>
<comment type="subcellular location">
    <subcellularLocation>
        <location evidence="2">Cytoplasm</location>
    </subcellularLocation>
</comment>
<evidence type="ECO:0000256" key="2">
    <source>
        <dbReference type="ARBA" id="ARBA00004496"/>
    </source>
</evidence>
<evidence type="ECO:0000256" key="6">
    <source>
        <dbReference type="ARBA" id="ARBA00022679"/>
    </source>
</evidence>
<keyword evidence="14" id="KW-0832">Ubl conjugation</keyword>
<dbReference type="FunFam" id="1.10.1170.10:FF:000003">
    <property type="entry name" value="E3 ubiquitin-protein ligase XIAP"/>
    <property type="match status" value="1"/>
</dbReference>
<proteinExistence type="inferred from homology"/>
<dbReference type="FunFam" id="3.30.40.10:FF:000184">
    <property type="entry name" value="Baculoviral IAP repeat containing 2"/>
    <property type="match status" value="1"/>
</dbReference>
<evidence type="ECO:0000256" key="9">
    <source>
        <dbReference type="ARBA" id="ARBA00022704"/>
    </source>
</evidence>
<evidence type="ECO:0000256" key="3">
    <source>
        <dbReference type="ARBA" id="ARBA00006672"/>
    </source>
</evidence>
<dbReference type="Gene3D" id="3.30.40.10">
    <property type="entry name" value="Zinc/RING finger domain, C3HC4 (zinc finger)"/>
    <property type="match status" value="1"/>
</dbReference>
<evidence type="ECO:0000256" key="4">
    <source>
        <dbReference type="ARBA" id="ARBA00012483"/>
    </source>
</evidence>
<evidence type="ECO:0000313" key="19">
    <source>
        <dbReference type="Proteomes" id="UP001166674"/>
    </source>
</evidence>
<keyword evidence="8" id="KW-0053">Apoptosis</keyword>
<evidence type="ECO:0000256" key="7">
    <source>
        <dbReference type="ARBA" id="ARBA00022690"/>
    </source>
</evidence>
<dbReference type="SMART" id="SM00238">
    <property type="entry name" value="BIR"/>
    <property type="match status" value="1"/>
</dbReference>
<evidence type="ECO:0000256" key="5">
    <source>
        <dbReference type="ARBA" id="ARBA00022490"/>
    </source>
</evidence>
<dbReference type="CDD" id="cd00022">
    <property type="entry name" value="BIR"/>
    <property type="match status" value="1"/>
</dbReference>
<keyword evidence="7" id="KW-0646">Protease inhibitor</keyword>
<dbReference type="GO" id="GO:0051726">
    <property type="term" value="P:regulation of cell cycle"/>
    <property type="evidence" value="ECO:0007669"/>
    <property type="project" value="TreeGrafter"/>
</dbReference>
<dbReference type="PANTHER" id="PTHR10044">
    <property type="entry name" value="INHIBITOR OF APOPTOSIS"/>
    <property type="match status" value="1"/>
</dbReference>
<dbReference type="GO" id="GO:0005634">
    <property type="term" value="C:nucleus"/>
    <property type="evidence" value="ECO:0007669"/>
    <property type="project" value="TreeGrafter"/>
</dbReference>
<dbReference type="GO" id="GO:0008270">
    <property type="term" value="F:zinc ion binding"/>
    <property type="evidence" value="ECO:0007669"/>
    <property type="project" value="UniProtKB-KW"/>
</dbReference>
<dbReference type="PROSITE" id="PS50143">
    <property type="entry name" value="BIR_REPEAT_2"/>
    <property type="match status" value="2"/>
</dbReference>
<dbReference type="PROSITE" id="PS01282">
    <property type="entry name" value="BIR_REPEAT_1"/>
    <property type="match status" value="1"/>
</dbReference>
<dbReference type="FunFam" id="1.10.1170.10:FF:000002">
    <property type="entry name" value="Baculoviral IAP repeat containing 7"/>
    <property type="match status" value="1"/>
</dbReference>
<keyword evidence="13" id="KW-0862">Zinc</keyword>
<keyword evidence="5" id="KW-0963">Cytoplasm</keyword>
<dbReference type="PANTHER" id="PTHR10044:SF163">
    <property type="entry name" value="BACULOVIRAL IAP REPEAT-CONTAINING PROTEIN 7"/>
    <property type="match status" value="1"/>
</dbReference>
<dbReference type="InterPro" id="IPR001370">
    <property type="entry name" value="BIR_rpt"/>
</dbReference>
<dbReference type="PROSITE" id="PS00518">
    <property type="entry name" value="ZF_RING_1"/>
    <property type="match status" value="1"/>
</dbReference>
<accession>A0AA41MKM1</accession>
<evidence type="ECO:0000313" key="18">
    <source>
        <dbReference type="EMBL" id="MBZ3873518.1"/>
    </source>
</evidence>
<feature type="non-terminal residue" evidence="18">
    <location>
        <position position="1"/>
    </location>
</feature>
<dbReference type="EMBL" id="JAATJV010206644">
    <property type="protein sequence ID" value="MBZ3873518.1"/>
    <property type="molecule type" value="Genomic_DNA"/>
</dbReference>
<keyword evidence="19" id="KW-1185">Reference proteome</keyword>
<keyword evidence="11 15" id="KW-0863">Zinc-finger</keyword>
<keyword evidence="10" id="KW-0479">Metal-binding</keyword>
<name>A0AA41MKM1_SCICA</name>
<protein>
    <recommendedName>
        <fullName evidence="4">RING-type E3 ubiquitin transferase</fullName>
        <ecNumber evidence="4">2.3.2.27</ecNumber>
    </recommendedName>
</protein>
<feature type="region of interest" description="Disordered" evidence="16">
    <location>
        <begin position="183"/>
        <end position="207"/>
    </location>
</feature>
<dbReference type="AlphaFoldDB" id="A0AA41MKM1"/>
<evidence type="ECO:0000256" key="16">
    <source>
        <dbReference type="SAM" id="MobiDB-lite"/>
    </source>
</evidence>
<comment type="catalytic activity">
    <reaction evidence="1">
        <text>S-ubiquitinyl-[E2 ubiquitin-conjugating enzyme]-L-cysteine + [acceptor protein]-L-lysine = [E2 ubiquitin-conjugating enzyme]-L-cysteine + N(6)-ubiquitinyl-[acceptor protein]-L-lysine.</text>
        <dbReference type="EC" id="2.3.2.27"/>
    </reaction>
</comment>
<reference evidence="18" key="1">
    <citation type="submission" date="2020-03" db="EMBL/GenBank/DDBJ databases">
        <title>Studies in the Genomics of Life Span.</title>
        <authorList>
            <person name="Glass D."/>
        </authorList>
    </citation>
    <scope>NUCLEOTIDE SEQUENCE</scope>
    <source>
        <strain evidence="18">SUZIE</strain>
        <tissue evidence="18">Muscle</tissue>
    </source>
</reference>
<dbReference type="GO" id="GO:0004869">
    <property type="term" value="F:cysteine-type endopeptidase inhibitor activity"/>
    <property type="evidence" value="ECO:0007669"/>
    <property type="project" value="UniProtKB-KW"/>
</dbReference>
<comment type="similarity">
    <text evidence="3">Belongs to the IAP family.</text>
</comment>
<dbReference type="Proteomes" id="UP001166674">
    <property type="component" value="Unassembled WGS sequence"/>
</dbReference>
<evidence type="ECO:0000256" key="14">
    <source>
        <dbReference type="ARBA" id="ARBA00022843"/>
    </source>
</evidence>